<dbReference type="STRING" id="49012.A0A0F7S5A7"/>
<evidence type="ECO:0000259" key="1">
    <source>
        <dbReference type="Pfam" id="PF17745"/>
    </source>
</evidence>
<keyword evidence="3" id="KW-1185">Reference proteome</keyword>
<dbReference type="GO" id="GO:0006401">
    <property type="term" value="P:RNA catabolic process"/>
    <property type="evidence" value="ECO:0007669"/>
    <property type="project" value="TreeGrafter"/>
</dbReference>
<evidence type="ECO:0000313" key="3">
    <source>
        <dbReference type="Proteomes" id="UP000242770"/>
    </source>
</evidence>
<dbReference type="AlphaFoldDB" id="A0A0F7S5A7"/>
<dbReference type="Proteomes" id="UP000242770">
    <property type="component" value="Unassembled WGS sequence"/>
</dbReference>
<name>A0A0F7S5A7_9BASI</name>
<proteinExistence type="predicted"/>
<dbReference type="PANTHER" id="PTHR13383">
    <property type="entry name" value="RIBONUCLEASE H2 SUBUNIT B"/>
    <property type="match status" value="1"/>
</dbReference>
<dbReference type="InterPro" id="IPR041195">
    <property type="entry name" value="Rnh202_N"/>
</dbReference>
<evidence type="ECO:0000313" key="2">
    <source>
        <dbReference type="EMBL" id="CDW98107.1"/>
    </source>
</evidence>
<dbReference type="GO" id="GO:0005654">
    <property type="term" value="C:nucleoplasm"/>
    <property type="evidence" value="ECO:0007669"/>
    <property type="project" value="TreeGrafter"/>
</dbReference>
<feature type="domain" description="Rnh202 triple barrel" evidence="1">
    <location>
        <begin position="32"/>
        <end position="100"/>
    </location>
</feature>
<dbReference type="InterPro" id="IPR040456">
    <property type="entry name" value="RNase_H2_suB"/>
</dbReference>
<dbReference type="PANTHER" id="PTHR13383:SF11">
    <property type="entry name" value="RIBONUCLEASE H2 SUBUNIT B"/>
    <property type="match status" value="1"/>
</dbReference>
<organism evidence="2 3">
    <name type="scientific">Sporisorium scitamineum</name>
    <dbReference type="NCBI Taxonomy" id="49012"/>
    <lineage>
        <taxon>Eukaryota</taxon>
        <taxon>Fungi</taxon>
        <taxon>Dikarya</taxon>
        <taxon>Basidiomycota</taxon>
        <taxon>Ustilaginomycotina</taxon>
        <taxon>Ustilaginomycetes</taxon>
        <taxon>Ustilaginales</taxon>
        <taxon>Ustilaginaceae</taxon>
        <taxon>Sporisorium</taxon>
    </lineage>
</organism>
<dbReference type="GO" id="GO:0032299">
    <property type="term" value="C:ribonuclease H2 complex"/>
    <property type="evidence" value="ECO:0007669"/>
    <property type="project" value="InterPro"/>
</dbReference>
<gene>
    <name evidence="2" type="primary">SSCI47620.1</name>
</gene>
<protein>
    <recommendedName>
        <fullName evidence="1">Rnh202 triple barrel domain-containing protein</fullName>
    </recommendedName>
</protein>
<accession>A0A0F7S5A7</accession>
<sequence>MAATTLPTTHDDVSTAETRSMRRGVLIHPTTAQSGRFLILPHPRTFVPTYYLYSPSSPSSSGELFELSTLTDSKYDRSWMISHLNQVISSGQLDILSRVDARFLVISLLYSVLGGDAKFRSREDTFDQIALVLQAKRREQMKEAIPALKVEEGKGVQEEWTDVVAFGNLPLVTKALEDVADVEGALPSIPPFTYAAGCNTDLLCSC</sequence>
<dbReference type="EMBL" id="CCFA01002844">
    <property type="protein sequence ID" value="CDW98107.1"/>
    <property type="molecule type" value="Genomic_DNA"/>
</dbReference>
<reference evidence="3" key="1">
    <citation type="submission" date="2014-06" db="EMBL/GenBank/DDBJ databases">
        <authorList>
            <person name="Berkman P.J."/>
        </authorList>
    </citation>
    <scope>NUCLEOTIDE SEQUENCE [LARGE SCALE GENOMIC DNA]</scope>
</reference>
<dbReference type="Gene3D" id="2.20.25.530">
    <property type="match status" value="1"/>
</dbReference>
<dbReference type="Pfam" id="PF17745">
    <property type="entry name" value="Ydr279_N"/>
    <property type="match status" value="1"/>
</dbReference>